<evidence type="ECO:0000256" key="2">
    <source>
        <dbReference type="ARBA" id="ARBA00022618"/>
    </source>
</evidence>
<gene>
    <name evidence="6 9" type="primary">minC</name>
    <name evidence="9" type="ORF">E3202_03345</name>
</gene>
<keyword evidence="10" id="KW-1185">Reference proteome</keyword>
<comment type="function">
    <text evidence="5 6">Cell division inhibitor that blocks the formation of polar Z ring septums. Rapidly oscillates between the poles of the cell to destabilize FtsZ filaments that have formed before they mature into polar Z rings. Prevents FtsZ polymerization.</text>
</comment>
<comment type="similarity">
    <text evidence="1 6">Belongs to the MinC family.</text>
</comment>
<dbReference type="Gene3D" id="3.30.70.260">
    <property type="match status" value="1"/>
</dbReference>
<proteinExistence type="inferred from homology"/>
<dbReference type="SUPFAM" id="SSF63848">
    <property type="entry name" value="Cell-division inhibitor MinC, C-terminal domain"/>
    <property type="match status" value="1"/>
</dbReference>
<organism evidence="9 10">
    <name type="scientific">Oecophyllibacter saccharovorans</name>
    <dbReference type="NCBI Taxonomy" id="2558360"/>
    <lineage>
        <taxon>Bacteria</taxon>
        <taxon>Pseudomonadati</taxon>
        <taxon>Pseudomonadota</taxon>
        <taxon>Alphaproteobacteria</taxon>
        <taxon>Acetobacterales</taxon>
        <taxon>Acetobacteraceae</taxon>
        <taxon>Oecophyllibacter</taxon>
    </lineage>
</organism>
<evidence type="ECO:0000256" key="3">
    <source>
        <dbReference type="ARBA" id="ARBA00023210"/>
    </source>
</evidence>
<dbReference type="InterPro" id="IPR036145">
    <property type="entry name" value="MinC_C_sf"/>
</dbReference>
<evidence type="ECO:0000256" key="1">
    <source>
        <dbReference type="ARBA" id="ARBA00006291"/>
    </source>
</evidence>
<evidence type="ECO:0000259" key="7">
    <source>
        <dbReference type="Pfam" id="PF03775"/>
    </source>
</evidence>
<dbReference type="InterPro" id="IPR013033">
    <property type="entry name" value="MinC"/>
</dbReference>
<keyword evidence="3 6" id="KW-0717">Septation</keyword>
<evidence type="ECO:0000256" key="5">
    <source>
        <dbReference type="ARBA" id="ARBA00025606"/>
    </source>
</evidence>
<evidence type="ECO:0000256" key="6">
    <source>
        <dbReference type="HAMAP-Rule" id="MF_00267"/>
    </source>
</evidence>
<dbReference type="PANTHER" id="PTHR34108:SF1">
    <property type="entry name" value="SEPTUM SITE-DETERMINING PROTEIN MINC"/>
    <property type="match status" value="1"/>
</dbReference>
<dbReference type="Pfam" id="PF05209">
    <property type="entry name" value="MinC_N"/>
    <property type="match status" value="1"/>
</dbReference>
<reference evidence="9 10" key="1">
    <citation type="submission" date="2019-03" db="EMBL/GenBank/DDBJ databases">
        <title>The complete genome sequence of Neokomagataea sp. Jb2 NBRC113641.</title>
        <authorList>
            <person name="Chua K.-O."/>
            <person name="Chan K.-G."/>
            <person name="See-Too W.-S."/>
        </authorList>
    </citation>
    <scope>NUCLEOTIDE SEQUENCE [LARGE SCALE GENOMIC DNA]</scope>
    <source>
        <strain evidence="9 10">Jb2</strain>
    </source>
</reference>
<dbReference type="InterPro" id="IPR016098">
    <property type="entry name" value="CAP/MinC_C"/>
</dbReference>
<evidence type="ECO:0000313" key="10">
    <source>
        <dbReference type="Proteomes" id="UP000315037"/>
    </source>
</evidence>
<dbReference type="PANTHER" id="PTHR34108">
    <property type="entry name" value="SEPTUM SITE-DETERMINING PROTEIN MINC"/>
    <property type="match status" value="1"/>
</dbReference>
<dbReference type="GO" id="GO:0000902">
    <property type="term" value="P:cell morphogenesis"/>
    <property type="evidence" value="ECO:0007669"/>
    <property type="project" value="InterPro"/>
</dbReference>
<feature type="domain" description="Septum formation inhibitor MinC C-terminal" evidence="7">
    <location>
        <begin position="139"/>
        <end position="239"/>
    </location>
</feature>
<comment type="caution">
    <text evidence="9">The sequence shown here is derived from an EMBL/GenBank/DDBJ whole genome shotgun (WGS) entry which is preliminary data.</text>
</comment>
<dbReference type="GO" id="GO:1901891">
    <property type="term" value="P:regulation of cell septum assembly"/>
    <property type="evidence" value="ECO:0007669"/>
    <property type="project" value="InterPro"/>
</dbReference>
<sequence length="247" mass="26410">MSNTPSASTVPDPAASQRRIRARGRSYLALILSPEAPLDSWLQALDAQLARSPDFFRSRPLILDLELMTPDAAGLAELQEALRQRGLNIIGIEGGQRDWPALKGWDWPSRLNGGRATGPVALPEEPAPAPLTGSGETLVVEGPVRSGRSIENPDGDLIILGAVSSGAEVVAAGSIHVYGPLRGRAIAGIAGNAEACIYTTRLEAELLALNGYYMVSEELTADWIGQPARIQLQDDQLILHPLDAERR</sequence>
<name>A0A506URI5_9PROT</name>
<comment type="subunit">
    <text evidence="6">Interacts with MinD and FtsZ.</text>
</comment>
<dbReference type="Pfam" id="PF03775">
    <property type="entry name" value="MinC_C"/>
    <property type="match status" value="1"/>
</dbReference>
<dbReference type="Proteomes" id="UP000315037">
    <property type="component" value="Unassembled WGS sequence"/>
</dbReference>
<dbReference type="RefSeq" id="WP_165600335.1">
    <property type="nucleotide sequence ID" value="NZ_SORZ01000001.1"/>
</dbReference>
<dbReference type="AlphaFoldDB" id="A0A506URI5"/>
<evidence type="ECO:0000256" key="4">
    <source>
        <dbReference type="ARBA" id="ARBA00023306"/>
    </source>
</evidence>
<dbReference type="InterPro" id="IPR007874">
    <property type="entry name" value="MinC_N"/>
</dbReference>
<keyword evidence="2 6" id="KW-0132">Cell division</keyword>
<feature type="domain" description="Septum formation inhibitor MinC N-terminal" evidence="8">
    <location>
        <begin position="27"/>
        <end position="89"/>
    </location>
</feature>
<dbReference type="HAMAP" id="MF_00267">
    <property type="entry name" value="MinC"/>
    <property type="match status" value="1"/>
</dbReference>
<keyword evidence="4 6" id="KW-0131">Cell cycle</keyword>
<dbReference type="Gene3D" id="2.160.20.70">
    <property type="match status" value="1"/>
</dbReference>
<dbReference type="GO" id="GO:0051302">
    <property type="term" value="P:regulation of cell division"/>
    <property type="evidence" value="ECO:0007669"/>
    <property type="project" value="InterPro"/>
</dbReference>
<dbReference type="InterPro" id="IPR005526">
    <property type="entry name" value="Septum_form_inhib_MinC_C"/>
</dbReference>
<dbReference type="EMBL" id="SORZ01000001">
    <property type="protein sequence ID" value="TPW35965.1"/>
    <property type="molecule type" value="Genomic_DNA"/>
</dbReference>
<dbReference type="GO" id="GO:0000917">
    <property type="term" value="P:division septum assembly"/>
    <property type="evidence" value="ECO:0007669"/>
    <property type="project" value="UniProtKB-KW"/>
</dbReference>
<evidence type="ECO:0000259" key="8">
    <source>
        <dbReference type="Pfam" id="PF05209"/>
    </source>
</evidence>
<accession>A0A506URI5</accession>
<dbReference type="NCBIfam" id="TIGR01222">
    <property type="entry name" value="minC"/>
    <property type="match status" value="1"/>
</dbReference>
<evidence type="ECO:0000313" key="9">
    <source>
        <dbReference type="EMBL" id="TPW35965.1"/>
    </source>
</evidence>
<protein>
    <recommendedName>
        <fullName evidence="6">Probable septum site-determining protein MinC</fullName>
    </recommendedName>
</protein>